<dbReference type="HOGENOM" id="CLU_067890_2_2_9"/>
<protein>
    <recommendedName>
        <fullName evidence="3">Pyridoxamine 5'-phosphate oxidase family protein</fullName>
    </recommendedName>
</protein>
<dbReference type="Pfam" id="PF12900">
    <property type="entry name" value="Pyridox_ox_2"/>
    <property type="match status" value="1"/>
</dbReference>
<evidence type="ECO:0000313" key="1">
    <source>
        <dbReference type="EMBL" id="ACR73776.1"/>
    </source>
</evidence>
<dbReference type="PANTHER" id="PTHR34071">
    <property type="entry name" value="5-NITROIMIDAZOLE ANTIBIOTICS RESISTANCE PROTEIN, NIMA-FAMILY-RELATED PROTEIN-RELATED"/>
    <property type="match status" value="1"/>
</dbReference>
<keyword evidence="1" id="KW-0614">Plasmid</keyword>
<dbReference type="SUPFAM" id="SSF50475">
    <property type="entry name" value="FMN-binding split barrel"/>
    <property type="match status" value="1"/>
</dbReference>
<dbReference type="KEGG" id="eel:EUBELI_20632"/>
<evidence type="ECO:0008006" key="3">
    <source>
        <dbReference type="Google" id="ProtNLM"/>
    </source>
</evidence>
<keyword evidence="2" id="KW-1185">Reference proteome</keyword>
<dbReference type="InterPro" id="IPR024747">
    <property type="entry name" value="Pyridox_Oxase-rel"/>
</dbReference>
<gene>
    <name evidence="1" type="ordered locus">EUBELI_20632</name>
</gene>
<accession>C4Z734</accession>
<dbReference type="EMBL" id="CP001106">
    <property type="protein sequence ID" value="ACR73776.1"/>
    <property type="molecule type" value="Genomic_DNA"/>
</dbReference>
<dbReference type="InterPro" id="IPR012349">
    <property type="entry name" value="Split_barrel_FMN-bd"/>
</dbReference>
<name>C4Z734_LACE2</name>
<dbReference type="AlphaFoldDB" id="C4Z734"/>
<dbReference type="Gene3D" id="2.30.110.10">
    <property type="entry name" value="Electron Transport, Fmn-binding Protein, Chain A"/>
    <property type="match status" value="1"/>
</dbReference>
<proteinExistence type="predicted"/>
<sequence>MNILFAKIEIVRLDNMGDFCITNIKSLKNRELYQHKKENNIMFRTIRKKKNEISIDTAKALLQSSRRGVLAVNGDDGYPYAIPINYVYDDDAQKIYFHGARVGHKVDALRACDKVCFTVYGNETIKEEDWAPFVQSVVVFGRCYLAESGARATTLLKRFAMKYYPSEQLVDEEIAHAGKAVQIFEIKVEHLSGKEIQER</sequence>
<dbReference type="PANTHER" id="PTHR34071:SF2">
    <property type="entry name" value="FLAVIN-NUCLEOTIDE-BINDING PROTEIN"/>
    <property type="match status" value="1"/>
</dbReference>
<reference evidence="1 2" key="1">
    <citation type="journal article" date="2009" name="Proc. Natl. Acad. Sci. U.S.A.">
        <title>Characterizing a model human gut microbiota composed of members of its two dominant bacterial phyla.</title>
        <authorList>
            <person name="Mahowald M.A."/>
            <person name="Rey F.E."/>
            <person name="Seedorf H."/>
            <person name="Turnbaugh P.J."/>
            <person name="Fulton R.S."/>
            <person name="Wollam A."/>
            <person name="Shah N."/>
            <person name="Wang C."/>
            <person name="Magrini V."/>
            <person name="Wilson R.K."/>
            <person name="Cantarel B.L."/>
            <person name="Coutinho P.M."/>
            <person name="Henrissat B."/>
            <person name="Crock L.W."/>
            <person name="Russell A."/>
            <person name="Verberkmoes N.C."/>
            <person name="Hettich R.L."/>
            <person name="Gordon J.I."/>
        </authorList>
    </citation>
    <scope>NUCLEOTIDE SEQUENCE [LARGE SCALE GENOMIC DNA]</scope>
    <source>
        <strain evidence="2">ATCC 27750 / DSM 3376 / VPI C15-48 / C15-B4</strain>
        <plasmid evidence="1">unnamed</plasmid>
    </source>
</reference>
<organism evidence="1 2">
    <name type="scientific">Lachnospira eligens (strain ATCC 27750 / DSM 3376 / VPI C15-48 / C15-B4)</name>
    <name type="common">Eubacterium eligens</name>
    <dbReference type="NCBI Taxonomy" id="515620"/>
    <lineage>
        <taxon>Bacteria</taxon>
        <taxon>Bacillati</taxon>
        <taxon>Bacillota</taxon>
        <taxon>Clostridia</taxon>
        <taxon>Lachnospirales</taxon>
        <taxon>Lachnospiraceae</taxon>
        <taxon>Lachnospira</taxon>
    </lineage>
</organism>
<dbReference type="eggNOG" id="COG3467">
    <property type="taxonomic scope" value="Bacteria"/>
</dbReference>
<evidence type="ECO:0000313" key="2">
    <source>
        <dbReference type="Proteomes" id="UP000001476"/>
    </source>
</evidence>
<dbReference type="Proteomes" id="UP000001476">
    <property type="component" value="Plasmid pEubeli2"/>
</dbReference>
<geneLocation type="plasmid" evidence="2">
    <name>pEubeli2</name>
</geneLocation>